<dbReference type="EMBL" id="SNAA01000019">
    <property type="protein sequence ID" value="TDL76045.1"/>
    <property type="molecule type" value="Genomic_DNA"/>
</dbReference>
<accession>A0A4R6A075</accession>
<evidence type="ECO:0000256" key="2">
    <source>
        <dbReference type="ARBA" id="ARBA00022603"/>
    </source>
</evidence>
<organism evidence="6 7">
    <name type="scientific">Palleronia sediminis</name>
    <dbReference type="NCBI Taxonomy" id="2547833"/>
    <lineage>
        <taxon>Bacteria</taxon>
        <taxon>Pseudomonadati</taxon>
        <taxon>Pseudomonadota</taxon>
        <taxon>Alphaproteobacteria</taxon>
        <taxon>Rhodobacterales</taxon>
        <taxon>Roseobacteraceae</taxon>
        <taxon>Palleronia</taxon>
    </lineage>
</organism>
<evidence type="ECO:0000313" key="6">
    <source>
        <dbReference type="EMBL" id="TDL76045.1"/>
    </source>
</evidence>
<dbReference type="Gene3D" id="3.40.50.150">
    <property type="entry name" value="Vaccinia Virus protein VP39"/>
    <property type="match status" value="1"/>
</dbReference>
<dbReference type="RefSeq" id="WP_133397826.1">
    <property type="nucleotide sequence ID" value="NZ_SNAA01000019.1"/>
</dbReference>
<dbReference type="InterPro" id="IPR003333">
    <property type="entry name" value="CMAS"/>
</dbReference>
<dbReference type="AlphaFoldDB" id="A0A4R6A075"/>
<evidence type="ECO:0000256" key="1">
    <source>
        <dbReference type="ARBA" id="ARBA00010815"/>
    </source>
</evidence>
<dbReference type="Proteomes" id="UP000295701">
    <property type="component" value="Unassembled WGS sequence"/>
</dbReference>
<keyword evidence="3 6" id="KW-0808">Transferase</keyword>
<keyword evidence="4" id="KW-0949">S-adenosyl-L-methionine</keyword>
<dbReference type="InterPro" id="IPR029063">
    <property type="entry name" value="SAM-dependent_MTases_sf"/>
</dbReference>
<evidence type="ECO:0000256" key="3">
    <source>
        <dbReference type="ARBA" id="ARBA00022679"/>
    </source>
</evidence>
<evidence type="ECO:0000256" key="4">
    <source>
        <dbReference type="ARBA" id="ARBA00022691"/>
    </source>
</evidence>
<evidence type="ECO:0000256" key="5">
    <source>
        <dbReference type="ARBA" id="ARBA00023098"/>
    </source>
</evidence>
<dbReference type="PIRSF" id="PIRSF003085">
    <property type="entry name" value="CMAS"/>
    <property type="match status" value="1"/>
</dbReference>
<dbReference type="OrthoDB" id="9782855at2"/>
<dbReference type="GO" id="GO:0032259">
    <property type="term" value="P:methylation"/>
    <property type="evidence" value="ECO:0007669"/>
    <property type="project" value="UniProtKB-KW"/>
</dbReference>
<dbReference type="PANTHER" id="PTHR43667:SF1">
    <property type="entry name" value="CYCLOPROPANE-FATTY-ACYL-PHOSPHOLIPID SYNTHASE"/>
    <property type="match status" value="1"/>
</dbReference>
<reference evidence="6 7" key="1">
    <citation type="submission" date="2019-03" db="EMBL/GenBank/DDBJ databases">
        <title>Primorskyibacter sp. SS33 isolated from sediments.</title>
        <authorList>
            <person name="Xunke S."/>
        </authorList>
    </citation>
    <scope>NUCLEOTIDE SEQUENCE [LARGE SCALE GENOMIC DNA]</scope>
    <source>
        <strain evidence="6 7">SS33</strain>
    </source>
</reference>
<dbReference type="Pfam" id="PF02353">
    <property type="entry name" value="CMAS"/>
    <property type="match status" value="1"/>
</dbReference>
<sequence>MWEAAFERVVRAIIVRDRLHITLPSGRRFTTGDGPRELAVRIRDRRWLRAILASPDLGLAEGYMEGDIEIENDDLRLLLSIALGNTTAGNRHALNRVQLAVRRRLRAVEQWNPASRARQNVAHHYDLSRELYDIFLDEDRQYSCAYFRSPQDTLEQAQLQKKRHIARKLLIEPGMRVLDIGCGWGGMGLTLASEFGARVTGVTLSTEQHAMATQRAEDAGLSDRVEFLLADYRDLDRQFDRIVSVGMFEHVGVPHYDEYFGKVRDMLTEDGIALIHTIGRSDPPGSTSPFIAKYIFPGGYIPALSETAAAIERQRLVTADIEVWRLHYAETLRHWEERFSAGIERARALYDDRFCRMWRFYLIASEMSFRAGTQIVFQFQLSRRNDAVPITRDYLYS</sequence>
<dbReference type="CDD" id="cd02440">
    <property type="entry name" value="AdoMet_MTases"/>
    <property type="match status" value="1"/>
</dbReference>
<dbReference type="PANTHER" id="PTHR43667">
    <property type="entry name" value="CYCLOPROPANE-FATTY-ACYL-PHOSPHOLIPID SYNTHASE"/>
    <property type="match status" value="1"/>
</dbReference>
<protein>
    <submittedName>
        <fullName evidence="6">Class I SAM-dependent methyltransferase</fullName>
    </submittedName>
</protein>
<evidence type="ECO:0000313" key="7">
    <source>
        <dbReference type="Proteomes" id="UP000295701"/>
    </source>
</evidence>
<comment type="caution">
    <text evidence="6">The sequence shown here is derived from an EMBL/GenBank/DDBJ whole genome shotgun (WGS) entry which is preliminary data.</text>
</comment>
<name>A0A4R6A075_9RHOB</name>
<keyword evidence="5" id="KW-0443">Lipid metabolism</keyword>
<keyword evidence="2 6" id="KW-0489">Methyltransferase</keyword>
<dbReference type="GO" id="GO:0008610">
    <property type="term" value="P:lipid biosynthetic process"/>
    <property type="evidence" value="ECO:0007669"/>
    <property type="project" value="InterPro"/>
</dbReference>
<proteinExistence type="inferred from homology"/>
<comment type="similarity">
    <text evidence="1">Belongs to the CFA/CMAS family.</text>
</comment>
<dbReference type="InterPro" id="IPR050723">
    <property type="entry name" value="CFA/CMAS"/>
</dbReference>
<keyword evidence="7" id="KW-1185">Reference proteome</keyword>
<dbReference type="GO" id="GO:0008168">
    <property type="term" value="F:methyltransferase activity"/>
    <property type="evidence" value="ECO:0007669"/>
    <property type="project" value="UniProtKB-KW"/>
</dbReference>
<dbReference type="SUPFAM" id="SSF53335">
    <property type="entry name" value="S-adenosyl-L-methionine-dependent methyltransferases"/>
    <property type="match status" value="1"/>
</dbReference>
<gene>
    <name evidence="6" type="ORF">E2L08_14545</name>
</gene>